<dbReference type="InterPro" id="IPR005828">
    <property type="entry name" value="MFS_sugar_transport-like"/>
</dbReference>
<proteinExistence type="inferred from homology"/>
<evidence type="ECO:0000256" key="6">
    <source>
        <dbReference type="ARBA" id="ARBA00023136"/>
    </source>
</evidence>
<dbReference type="AlphaFoldDB" id="A0A9W9TPE9"/>
<evidence type="ECO:0000256" key="5">
    <source>
        <dbReference type="ARBA" id="ARBA00022989"/>
    </source>
</evidence>
<dbReference type="InterPro" id="IPR050360">
    <property type="entry name" value="MFS_Sugar_Transporters"/>
</dbReference>
<feature type="transmembrane region" description="Helical" evidence="8">
    <location>
        <begin position="190"/>
        <end position="207"/>
    </location>
</feature>
<evidence type="ECO:0000259" key="9">
    <source>
        <dbReference type="PROSITE" id="PS50850"/>
    </source>
</evidence>
<feature type="transmembrane region" description="Helical" evidence="8">
    <location>
        <begin position="311"/>
        <end position="334"/>
    </location>
</feature>
<feature type="transmembrane region" description="Helical" evidence="8">
    <location>
        <begin position="12"/>
        <end position="28"/>
    </location>
</feature>
<dbReference type="InterPro" id="IPR020846">
    <property type="entry name" value="MFS_dom"/>
</dbReference>
<dbReference type="FunFam" id="1.20.1250.20:FF:000090">
    <property type="entry name" value="MFS sugar transporter, putative"/>
    <property type="match status" value="1"/>
</dbReference>
<evidence type="ECO:0000256" key="7">
    <source>
        <dbReference type="RuleBase" id="RU003346"/>
    </source>
</evidence>
<dbReference type="InterPro" id="IPR003663">
    <property type="entry name" value="Sugar/inositol_transpt"/>
</dbReference>
<reference evidence="10" key="2">
    <citation type="journal article" date="2023" name="IMA Fungus">
        <title>Comparative genomic study of the Penicillium genus elucidates a diverse pangenome and 15 lateral gene transfer events.</title>
        <authorList>
            <person name="Petersen C."/>
            <person name="Sorensen T."/>
            <person name="Nielsen M.R."/>
            <person name="Sondergaard T.E."/>
            <person name="Sorensen J.L."/>
            <person name="Fitzpatrick D.A."/>
            <person name="Frisvad J.C."/>
            <person name="Nielsen K.L."/>
        </authorList>
    </citation>
    <scope>NUCLEOTIDE SEQUENCE</scope>
    <source>
        <strain evidence="10">IBT 23319</strain>
    </source>
</reference>
<protein>
    <recommendedName>
        <fullName evidence="9">Major facilitator superfamily (MFS) profile domain-containing protein</fullName>
    </recommendedName>
</protein>
<dbReference type="PRINTS" id="PR00171">
    <property type="entry name" value="SUGRTRNSPORT"/>
</dbReference>
<dbReference type="OrthoDB" id="6612291at2759"/>
<dbReference type="Proteomes" id="UP001147733">
    <property type="component" value="Unassembled WGS sequence"/>
</dbReference>
<evidence type="ECO:0000313" key="10">
    <source>
        <dbReference type="EMBL" id="KAJ5233423.1"/>
    </source>
</evidence>
<name>A0A9W9TPE9_PENCI</name>
<dbReference type="Pfam" id="PF00083">
    <property type="entry name" value="Sugar_tr"/>
    <property type="match status" value="1"/>
</dbReference>
<feature type="transmembrane region" description="Helical" evidence="8">
    <location>
        <begin position="276"/>
        <end position="296"/>
    </location>
</feature>
<dbReference type="PANTHER" id="PTHR48022">
    <property type="entry name" value="PLASTIDIC GLUCOSE TRANSPORTER 4"/>
    <property type="match status" value="1"/>
</dbReference>
<evidence type="ECO:0000313" key="11">
    <source>
        <dbReference type="Proteomes" id="UP001147733"/>
    </source>
</evidence>
<dbReference type="PROSITE" id="PS00217">
    <property type="entry name" value="SUGAR_TRANSPORT_2"/>
    <property type="match status" value="1"/>
</dbReference>
<dbReference type="InterPro" id="IPR005829">
    <property type="entry name" value="Sugar_transporter_CS"/>
</dbReference>
<dbReference type="RefSeq" id="XP_056500923.1">
    <property type="nucleotide sequence ID" value="XM_056644109.1"/>
</dbReference>
<feature type="transmembrane region" description="Helical" evidence="8">
    <location>
        <begin position="374"/>
        <end position="396"/>
    </location>
</feature>
<dbReference type="PANTHER" id="PTHR48022:SF68">
    <property type="entry name" value="MAJOR FACILITATOR SUPERFAMILY (MFS) PROFILE DOMAIN-CONTAINING PROTEIN-RELATED"/>
    <property type="match status" value="1"/>
</dbReference>
<reference evidence="10" key="1">
    <citation type="submission" date="2022-11" db="EMBL/GenBank/DDBJ databases">
        <authorList>
            <person name="Petersen C."/>
        </authorList>
    </citation>
    <scope>NUCLEOTIDE SEQUENCE</scope>
    <source>
        <strain evidence="10">IBT 23319</strain>
    </source>
</reference>
<keyword evidence="5 8" id="KW-1133">Transmembrane helix</keyword>
<comment type="similarity">
    <text evidence="2 7">Belongs to the major facilitator superfamily. Sugar transporter (TC 2.A.1.1) family.</text>
</comment>
<dbReference type="SUPFAM" id="SSF103473">
    <property type="entry name" value="MFS general substrate transporter"/>
    <property type="match status" value="1"/>
</dbReference>
<feature type="transmembrane region" description="Helical" evidence="8">
    <location>
        <begin position="121"/>
        <end position="142"/>
    </location>
</feature>
<feature type="domain" description="Major facilitator superfamily (MFS) profile" evidence="9">
    <location>
        <begin position="15"/>
        <end position="461"/>
    </location>
</feature>
<comment type="subcellular location">
    <subcellularLocation>
        <location evidence="1">Membrane</location>
        <topology evidence="1">Multi-pass membrane protein</topology>
    </subcellularLocation>
</comment>
<feature type="transmembrane region" description="Helical" evidence="8">
    <location>
        <begin position="70"/>
        <end position="88"/>
    </location>
</feature>
<dbReference type="PROSITE" id="PS50850">
    <property type="entry name" value="MFS"/>
    <property type="match status" value="1"/>
</dbReference>
<dbReference type="GO" id="GO:0005351">
    <property type="term" value="F:carbohydrate:proton symporter activity"/>
    <property type="evidence" value="ECO:0007669"/>
    <property type="project" value="TreeGrafter"/>
</dbReference>
<accession>A0A9W9TPE9</accession>
<feature type="transmembrane region" description="Helical" evidence="8">
    <location>
        <begin position="341"/>
        <end position="362"/>
    </location>
</feature>
<sequence>MGLTTLRGTSLGRIIGIIGAVGFVLQGYDQAVANGLLTLGSFISVFPEIDTVNTHGSQKSHNSTIQGTTVAIYEVGCALGALGCVFLGDKLGRRKTIFFAGCIALIGVVIQASPFALGQLIAGRVITGLGVGGFTATIPMYVSESSGAEARGRMVLLEGWFAIGGIVLATWLEFGLYYVSDNSVSWRFPIAFQGLFALVVVSCILFLPESPRWLARSGQMEEAASVLARMEDVDVQSEHVAQELEIMQQSLRMDTDESISTSPFALTKNRHLHRTIIAVGVNILAQMTGVNIITFYSDTIFEADLGYSGTIARIITGCLQIWQFLAAGLAVLLIDRIGRRPLLLTAALGMTIAQTCLAGLSSDLSNKFVAGASILFYFMALFCFPIGLFLVPFMYAAEIAPLRTRAKVTAMSAAANWLFNFLLAEVTPVGFASIQWRYYIIYACISAFAFISFYLFCPETKGRTLEEIDDIFVQSTSIFDPVRIAREMPFQTDLLAHADDTEKIPVGGERIENA</sequence>
<evidence type="ECO:0000256" key="2">
    <source>
        <dbReference type="ARBA" id="ARBA00010992"/>
    </source>
</evidence>
<dbReference type="PROSITE" id="PS00216">
    <property type="entry name" value="SUGAR_TRANSPORT_1"/>
    <property type="match status" value="1"/>
</dbReference>
<feature type="transmembrane region" description="Helical" evidence="8">
    <location>
        <begin position="97"/>
        <end position="115"/>
    </location>
</feature>
<keyword evidence="4 8" id="KW-0812">Transmembrane</keyword>
<dbReference type="Gene3D" id="1.20.1250.20">
    <property type="entry name" value="MFS general substrate transporter like domains"/>
    <property type="match status" value="1"/>
</dbReference>
<organism evidence="10 11">
    <name type="scientific">Penicillium citrinum</name>
    <dbReference type="NCBI Taxonomy" id="5077"/>
    <lineage>
        <taxon>Eukaryota</taxon>
        <taxon>Fungi</taxon>
        <taxon>Dikarya</taxon>
        <taxon>Ascomycota</taxon>
        <taxon>Pezizomycotina</taxon>
        <taxon>Eurotiomycetes</taxon>
        <taxon>Eurotiomycetidae</taxon>
        <taxon>Eurotiales</taxon>
        <taxon>Aspergillaceae</taxon>
        <taxon>Penicillium</taxon>
    </lineage>
</organism>
<comment type="caution">
    <text evidence="10">The sequence shown here is derived from an EMBL/GenBank/DDBJ whole genome shotgun (WGS) entry which is preliminary data.</text>
</comment>
<dbReference type="InterPro" id="IPR036259">
    <property type="entry name" value="MFS_trans_sf"/>
</dbReference>
<evidence type="ECO:0000256" key="8">
    <source>
        <dbReference type="SAM" id="Phobius"/>
    </source>
</evidence>
<dbReference type="NCBIfam" id="TIGR00879">
    <property type="entry name" value="SP"/>
    <property type="match status" value="1"/>
</dbReference>
<keyword evidence="11" id="KW-1185">Reference proteome</keyword>
<evidence type="ECO:0000256" key="1">
    <source>
        <dbReference type="ARBA" id="ARBA00004141"/>
    </source>
</evidence>
<feature type="transmembrane region" description="Helical" evidence="8">
    <location>
        <begin position="154"/>
        <end position="178"/>
    </location>
</feature>
<gene>
    <name evidence="10" type="ORF">N7469_005189</name>
</gene>
<dbReference type="GO" id="GO:0016020">
    <property type="term" value="C:membrane"/>
    <property type="evidence" value="ECO:0007669"/>
    <property type="project" value="UniProtKB-SubCell"/>
</dbReference>
<keyword evidence="6 8" id="KW-0472">Membrane</keyword>
<evidence type="ECO:0000256" key="4">
    <source>
        <dbReference type="ARBA" id="ARBA00022692"/>
    </source>
</evidence>
<feature type="transmembrane region" description="Helical" evidence="8">
    <location>
        <begin position="436"/>
        <end position="457"/>
    </location>
</feature>
<evidence type="ECO:0000256" key="3">
    <source>
        <dbReference type="ARBA" id="ARBA00022448"/>
    </source>
</evidence>
<dbReference type="GeneID" id="81383276"/>
<keyword evidence="3 7" id="KW-0813">Transport</keyword>
<dbReference type="EMBL" id="JAPQKT010000004">
    <property type="protein sequence ID" value="KAJ5233423.1"/>
    <property type="molecule type" value="Genomic_DNA"/>
</dbReference>